<dbReference type="EMBL" id="KN819132">
    <property type="protein sequence ID" value="KIL53912.1"/>
    <property type="molecule type" value="Genomic_DNA"/>
</dbReference>
<evidence type="ECO:0000313" key="3">
    <source>
        <dbReference type="Proteomes" id="UP000054549"/>
    </source>
</evidence>
<dbReference type="HOGENOM" id="CLU_063807_0_0_1"/>
<feature type="domain" description="CxC5 like cysteine cluster associated with KDZ" evidence="1">
    <location>
        <begin position="136"/>
        <end position="259"/>
    </location>
</feature>
<dbReference type="Pfam" id="PF18718">
    <property type="entry name" value="CxC5"/>
    <property type="match status" value="1"/>
</dbReference>
<protein>
    <recommendedName>
        <fullName evidence="1">CxC5 like cysteine cluster associated with KDZ domain-containing protein</fullName>
    </recommendedName>
</protein>
<evidence type="ECO:0000259" key="1">
    <source>
        <dbReference type="Pfam" id="PF18718"/>
    </source>
</evidence>
<proteinExistence type="predicted"/>
<dbReference type="Proteomes" id="UP000054549">
    <property type="component" value="Unassembled WGS sequence"/>
</dbReference>
<reference evidence="2 3" key="1">
    <citation type="submission" date="2014-04" db="EMBL/GenBank/DDBJ databases">
        <title>Evolutionary Origins and Diversification of the Mycorrhizal Mutualists.</title>
        <authorList>
            <consortium name="DOE Joint Genome Institute"/>
            <consortium name="Mycorrhizal Genomics Consortium"/>
            <person name="Kohler A."/>
            <person name="Kuo A."/>
            <person name="Nagy L.G."/>
            <person name="Floudas D."/>
            <person name="Copeland A."/>
            <person name="Barry K.W."/>
            <person name="Cichocki N."/>
            <person name="Veneault-Fourrey C."/>
            <person name="LaButti K."/>
            <person name="Lindquist E.A."/>
            <person name="Lipzen A."/>
            <person name="Lundell T."/>
            <person name="Morin E."/>
            <person name="Murat C."/>
            <person name="Riley R."/>
            <person name="Ohm R."/>
            <person name="Sun H."/>
            <person name="Tunlid A."/>
            <person name="Henrissat B."/>
            <person name="Grigoriev I.V."/>
            <person name="Hibbett D.S."/>
            <person name="Martin F."/>
        </authorList>
    </citation>
    <scope>NUCLEOTIDE SEQUENCE [LARGE SCALE GENOMIC DNA]</scope>
    <source>
        <strain evidence="2 3">Koide BX008</strain>
    </source>
</reference>
<accession>A0A0C2VYI7</accession>
<gene>
    <name evidence="2" type="ORF">M378DRAFT_93385</name>
</gene>
<feature type="non-terminal residue" evidence="2">
    <location>
        <position position="1"/>
    </location>
</feature>
<dbReference type="STRING" id="946122.A0A0C2VYI7"/>
<dbReference type="OrthoDB" id="2527272at2759"/>
<organism evidence="2 3">
    <name type="scientific">Amanita muscaria (strain Koide BX008)</name>
    <dbReference type="NCBI Taxonomy" id="946122"/>
    <lineage>
        <taxon>Eukaryota</taxon>
        <taxon>Fungi</taxon>
        <taxon>Dikarya</taxon>
        <taxon>Basidiomycota</taxon>
        <taxon>Agaricomycotina</taxon>
        <taxon>Agaricomycetes</taxon>
        <taxon>Agaricomycetidae</taxon>
        <taxon>Agaricales</taxon>
        <taxon>Pluteineae</taxon>
        <taxon>Amanitaceae</taxon>
        <taxon>Amanita</taxon>
    </lineage>
</organism>
<dbReference type="InParanoid" id="A0A0C2VYI7"/>
<evidence type="ECO:0000313" key="2">
    <source>
        <dbReference type="EMBL" id="KIL53912.1"/>
    </source>
</evidence>
<name>A0A0C2VYI7_AMAMK</name>
<keyword evidence="3" id="KW-1185">Reference proteome</keyword>
<dbReference type="AlphaFoldDB" id="A0A0C2VYI7"/>
<dbReference type="InterPro" id="IPR041539">
    <property type="entry name" value="CxC5"/>
</dbReference>
<sequence length="425" mass="47498">FPNIPFSVFSKFIEDNFISTVSLSTVLMVLFTITENTDLMSLHFRQRSAELASEKSTSATGWIRNLGSAVQRRLDKDQETLLKESDIDAAGSKEKATISLGLKMDGLARVLQLCPITKAGRYKGKLKPVSQRQIQPVYTVCPLTATCQTASCNKASLYQATRPRDIPFVRLIKNFSVHDEVEVYSGQCKECNTIYYADHERAKAPLKGTHERVYLNSAMYIKIGQKLWVDRMFTRAVLDGIYTFHASAAAYTEFWNRSFDMDGRGGVSRRQVWQAFVQESLRLVASASEMHLTIPDGLPIDEVTKHAYDALGKNGVIQCADDHACPECTQKYKRSADVIQDENVADMFGMEQGIGVEEQAIEEDEEAAPVKMVVIDGIVMGHTVSFYCMYNHPSHSDKIVSTVHLKVVIQSWPMLVAGSIVHSMS</sequence>